<dbReference type="EMBL" id="HE978316">
    <property type="protein sequence ID" value="CCK69586.1"/>
    <property type="molecule type" value="Genomic_DNA"/>
</dbReference>
<reference evidence="3" key="2">
    <citation type="submission" date="2012-08" db="EMBL/GenBank/DDBJ databases">
        <title>Genome sequence of Kazachstania naganishii.</title>
        <authorList>
            <person name="Gordon J.L."/>
            <person name="Armisen D."/>
            <person name="Proux-Wera E."/>
            <person name="OhEigeartaigh S.S."/>
            <person name="Byrne K.P."/>
            <person name="Wolfe K.H."/>
        </authorList>
    </citation>
    <scope>NUCLEOTIDE SEQUENCE [LARGE SCALE GENOMIC DNA]</scope>
    <source>
        <strain evidence="3">ATCC MYA-139 / BCRC 22969 / CBS 8797 / CCRC 22969 / KCTC 17520 / NBRC 10181 / NCYC 3082</strain>
    </source>
</reference>
<dbReference type="STRING" id="1071383.J7S680"/>
<dbReference type="HOGENOM" id="CLU_064798_1_0_1"/>
<name>J7S680_HUIN7</name>
<dbReference type="AlphaFoldDB" id="J7S680"/>
<feature type="domain" description="YTH" evidence="1">
    <location>
        <begin position="150"/>
        <end position="286"/>
    </location>
</feature>
<dbReference type="PANTHER" id="PTHR12357:SF89">
    <property type="entry name" value="YTH DOMAIN-CONTAINING FAMILY PROTEIN"/>
    <property type="match status" value="1"/>
</dbReference>
<gene>
    <name evidence="2" type="primary">KNAG0C04850</name>
    <name evidence="2" type="ordered locus">KNAG_0C04850</name>
</gene>
<dbReference type="Pfam" id="PF04146">
    <property type="entry name" value="YTH"/>
    <property type="match status" value="1"/>
</dbReference>
<dbReference type="GO" id="GO:0003730">
    <property type="term" value="F:mRNA 3'-UTR binding"/>
    <property type="evidence" value="ECO:0007669"/>
    <property type="project" value="EnsemblFungi"/>
</dbReference>
<dbReference type="eggNOG" id="KOG1901">
    <property type="taxonomic scope" value="Eukaryota"/>
</dbReference>
<reference evidence="2 3" key="1">
    <citation type="journal article" date="2011" name="Proc. Natl. Acad. Sci. U.S.A.">
        <title>Evolutionary erosion of yeast sex chromosomes by mating-type switching accidents.</title>
        <authorList>
            <person name="Gordon J.L."/>
            <person name="Armisen D."/>
            <person name="Proux-Wera E."/>
            <person name="Oheigeartaigh S.S."/>
            <person name="Byrne K.P."/>
            <person name="Wolfe K.H."/>
        </authorList>
    </citation>
    <scope>NUCLEOTIDE SEQUENCE [LARGE SCALE GENOMIC DNA]</scope>
    <source>
        <strain evidence="3">ATCC MYA-139 / BCRC 22969 / CBS 8797 / CCRC 22969 / KCTC 17520 / NBRC 10181 / NCYC 3082</strain>
    </source>
</reference>
<protein>
    <recommendedName>
        <fullName evidence="1">YTH domain-containing protein</fullName>
    </recommendedName>
</protein>
<evidence type="ECO:0000313" key="3">
    <source>
        <dbReference type="Proteomes" id="UP000006310"/>
    </source>
</evidence>
<proteinExistence type="predicted"/>
<evidence type="ECO:0000259" key="1">
    <source>
        <dbReference type="PROSITE" id="PS50882"/>
    </source>
</evidence>
<dbReference type="InterPro" id="IPR007275">
    <property type="entry name" value="YTH_domain"/>
</dbReference>
<dbReference type="Proteomes" id="UP000006310">
    <property type="component" value="Chromosome 3"/>
</dbReference>
<keyword evidence="3" id="KW-1185">Reference proteome</keyword>
<dbReference type="GO" id="GO:1990247">
    <property type="term" value="F:N6-methyladenosine-containing RNA reader activity"/>
    <property type="evidence" value="ECO:0007669"/>
    <property type="project" value="EnsemblFungi"/>
</dbReference>
<dbReference type="Gene3D" id="3.10.590.10">
    <property type="entry name" value="ph1033 like domains"/>
    <property type="match status" value="1"/>
</dbReference>
<evidence type="ECO:0000313" key="2">
    <source>
        <dbReference type="EMBL" id="CCK69586.1"/>
    </source>
</evidence>
<dbReference type="GO" id="GO:0005737">
    <property type="term" value="C:cytoplasm"/>
    <property type="evidence" value="ECO:0007669"/>
    <property type="project" value="EnsemblFungi"/>
</dbReference>
<sequence length="306" mass="34275">MDSSRTIEDSLRDLETAFCGSKGGGSGVGTWDTSRVNSFANSAGTFCSTIFDLGLFEYKIDAQEKQGSSGEETEKSGGCAAQGQEGSYIESQKSNYTYSSHVTTGSCRTVGLLDPNTYQENRGYLNKFVPRRLPKSSVIIPSWINIPEMSKFFIIKSNSLDHIKKSFYNGIWSSTHFGNKRLSEHFKRAQADNGKMFLLFSVNGSGKFCGIAEMVTDLQLDLDTVLWDDRNKYGSAFKVRWLVVRDVHNKCLKRFLLPNNEMKPVTNSRDTQEIPYLIGVAILKIFKSQNPLNSSELTSFLDIDYT</sequence>
<dbReference type="CDD" id="cd21134">
    <property type="entry name" value="YTH"/>
    <property type="match status" value="1"/>
</dbReference>
<dbReference type="InterPro" id="IPR045168">
    <property type="entry name" value="YTH_prot"/>
</dbReference>
<dbReference type="OrthoDB" id="306690at2759"/>
<dbReference type="PROSITE" id="PS50882">
    <property type="entry name" value="YTH"/>
    <property type="match status" value="1"/>
</dbReference>
<dbReference type="RefSeq" id="XP_022463832.1">
    <property type="nucleotide sequence ID" value="XM_022607213.1"/>
</dbReference>
<accession>J7S680</accession>
<organism evidence="2 3">
    <name type="scientific">Huiozyma naganishii (strain ATCC MYA-139 / BCRC 22969 / CBS 8797 / KCTC 17520 / NBRC 10181 / NCYC 3082 / Yp74L-3)</name>
    <name type="common">Yeast</name>
    <name type="synonym">Kazachstania naganishii</name>
    <dbReference type="NCBI Taxonomy" id="1071383"/>
    <lineage>
        <taxon>Eukaryota</taxon>
        <taxon>Fungi</taxon>
        <taxon>Dikarya</taxon>
        <taxon>Ascomycota</taxon>
        <taxon>Saccharomycotina</taxon>
        <taxon>Saccharomycetes</taxon>
        <taxon>Saccharomycetales</taxon>
        <taxon>Saccharomycetaceae</taxon>
        <taxon>Huiozyma</taxon>
    </lineage>
</organism>
<dbReference type="GeneID" id="34525266"/>
<dbReference type="GO" id="GO:0019220">
    <property type="term" value="P:regulation of phosphate metabolic process"/>
    <property type="evidence" value="ECO:0007669"/>
    <property type="project" value="EnsemblFungi"/>
</dbReference>
<dbReference type="PANTHER" id="PTHR12357">
    <property type="entry name" value="YTH YT521-B HOMOLOGY DOMAIN-CONTAINING"/>
    <property type="match status" value="1"/>
</dbReference>
<dbReference type="GO" id="GO:0061157">
    <property type="term" value="P:mRNA destabilization"/>
    <property type="evidence" value="ECO:0007669"/>
    <property type="project" value="TreeGrafter"/>
</dbReference>
<dbReference type="KEGG" id="kng:KNAG_0C04850"/>